<dbReference type="AlphaFoldDB" id="A0A518N5R9"/>
<reference evidence="9 10" key="1">
    <citation type="submission" date="2019-07" db="EMBL/GenBank/DDBJ databases">
        <title>Full genome sequence of Luteimonas sp. Gr-4.</title>
        <authorList>
            <person name="Im W.-T."/>
        </authorList>
    </citation>
    <scope>NUCLEOTIDE SEQUENCE [LARGE SCALE GENOMIC DNA]</scope>
    <source>
        <strain evidence="9 10">Gr-4</strain>
    </source>
</reference>
<dbReference type="GO" id="GO:0050821">
    <property type="term" value="P:protein stabilization"/>
    <property type="evidence" value="ECO:0007669"/>
    <property type="project" value="InterPro"/>
</dbReference>
<keyword evidence="2 7" id="KW-0677">Repeat</keyword>
<dbReference type="InterPro" id="IPR046357">
    <property type="entry name" value="PPIase_dom_sf"/>
</dbReference>
<organism evidence="9 10">
    <name type="scientific">Luteimonas granuli</name>
    <dbReference type="NCBI Taxonomy" id="1176533"/>
    <lineage>
        <taxon>Bacteria</taxon>
        <taxon>Pseudomonadati</taxon>
        <taxon>Pseudomonadota</taxon>
        <taxon>Gammaproteobacteria</taxon>
        <taxon>Lysobacterales</taxon>
        <taxon>Lysobacteraceae</taxon>
        <taxon>Luteimonas</taxon>
    </lineage>
</organism>
<dbReference type="HAMAP" id="MF_01183">
    <property type="entry name" value="Chaperone_SurA"/>
    <property type="match status" value="1"/>
</dbReference>
<dbReference type="InterPro" id="IPR027304">
    <property type="entry name" value="Trigger_fact/SurA_dom_sf"/>
</dbReference>
<dbReference type="Proteomes" id="UP000316584">
    <property type="component" value="Chromosome"/>
</dbReference>
<feature type="signal peptide" evidence="7">
    <location>
        <begin position="1"/>
        <end position="23"/>
    </location>
</feature>
<accession>A0A518N5R9</accession>
<dbReference type="InterPro" id="IPR015391">
    <property type="entry name" value="SurA_N"/>
</dbReference>
<dbReference type="Gene3D" id="3.10.50.40">
    <property type="match status" value="2"/>
</dbReference>
<comment type="catalytic activity">
    <reaction evidence="7">
        <text>[protein]-peptidylproline (omega=180) = [protein]-peptidylproline (omega=0)</text>
        <dbReference type="Rhea" id="RHEA:16237"/>
        <dbReference type="Rhea" id="RHEA-COMP:10747"/>
        <dbReference type="Rhea" id="RHEA-COMP:10748"/>
        <dbReference type="ChEBI" id="CHEBI:83833"/>
        <dbReference type="ChEBI" id="CHEBI:83834"/>
        <dbReference type="EC" id="5.2.1.8"/>
    </reaction>
</comment>
<dbReference type="PANTHER" id="PTHR47637">
    <property type="entry name" value="CHAPERONE SURA"/>
    <property type="match status" value="1"/>
</dbReference>
<keyword evidence="10" id="KW-1185">Reference proteome</keyword>
<evidence type="ECO:0000256" key="4">
    <source>
        <dbReference type="ARBA" id="ARBA00023110"/>
    </source>
</evidence>
<comment type="domain">
    <text evidence="7">The PPIase activity resides only in the second parvulin domain. The N-terminal region and the C-terminal tail are necessary and sufficient for the chaperone activity of SurA. The PPIase activity is dispensable for SurA to function as a chaperone. The N-terminal region and the C-terminal tail are also required for porin recognition.</text>
</comment>
<dbReference type="InterPro" id="IPR023034">
    <property type="entry name" value="PPIase_SurA"/>
</dbReference>
<proteinExistence type="inferred from homology"/>
<feature type="domain" description="PpiC" evidence="8">
    <location>
        <begin position="171"/>
        <end position="273"/>
    </location>
</feature>
<keyword evidence="5 7" id="KW-0143">Chaperone</keyword>
<dbReference type="Pfam" id="PF09312">
    <property type="entry name" value="SurA_N"/>
    <property type="match status" value="1"/>
</dbReference>
<dbReference type="GO" id="GO:0030288">
    <property type="term" value="C:outer membrane-bounded periplasmic space"/>
    <property type="evidence" value="ECO:0007669"/>
    <property type="project" value="InterPro"/>
</dbReference>
<evidence type="ECO:0000313" key="9">
    <source>
        <dbReference type="EMBL" id="QDW67243.1"/>
    </source>
</evidence>
<keyword evidence="6 7" id="KW-0413">Isomerase</keyword>
<dbReference type="GO" id="GO:0043165">
    <property type="term" value="P:Gram-negative-bacterium-type cell outer membrane assembly"/>
    <property type="evidence" value="ECO:0007669"/>
    <property type="project" value="InterPro"/>
</dbReference>
<keyword evidence="4 7" id="KW-0697">Rotamase</keyword>
<dbReference type="RefSeq" id="WP_144892749.1">
    <property type="nucleotide sequence ID" value="NZ_CP042218.1"/>
</dbReference>
<keyword evidence="3 7" id="KW-0574">Periplasm</keyword>
<evidence type="ECO:0000259" key="8">
    <source>
        <dbReference type="PROSITE" id="PS50198"/>
    </source>
</evidence>
<evidence type="ECO:0000256" key="7">
    <source>
        <dbReference type="HAMAP-Rule" id="MF_01183"/>
    </source>
</evidence>
<dbReference type="SUPFAM" id="SSF54534">
    <property type="entry name" value="FKBP-like"/>
    <property type="match status" value="2"/>
</dbReference>
<evidence type="ECO:0000256" key="3">
    <source>
        <dbReference type="ARBA" id="ARBA00022764"/>
    </source>
</evidence>
<dbReference type="GO" id="GO:0042277">
    <property type="term" value="F:peptide binding"/>
    <property type="evidence" value="ECO:0007669"/>
    <property type="project" value="InterPro"/>
</dbReference>
<comment type="subcellular location">
    <subcellularLocation>
        <location evidence="7">Periplasm</location>
    </subcellularLocation>
    <text evidence="7">Is capable of associating with the outer membrane.</text>
</comment>
<feature type="domain" description="PpiC" evidence="8">
    <location>
        <begin position="285"/>
        <end position="380"/>
    </location>
</feature>
<dbReference type="Pfam" id="PF00639">
    <property type="entry name" value="Rotamase"/>
    <property type="match status" value="2"/>
</dbReference>
<dbReference type="GO" id="GO:0051082">
    <property type="term" value="F:unfolded protein binding"/>
    <property type="evidence" value="ECO:0007669"/>
    <property type="project" value="UniProtKB-UniRule"/>
</dbReference>
<evidence type="ECO:0000256" key="5">
    <source>
        <dbReference type="ARBA" id="ARBA00023186"/>
    </source>
</evidence>
<evidence type="ECO:0000256" key="6">
    <source>
        <dbReference type="ARBA" id="ARBA00023235"/>
    </source>
</evidence>
<comment type="function">
    <text evidence="7">Chaperone involved in the correct folding and assembly of outer membrane proteins. Recognizes specific patterns of aromatic residues and the orientation of their side chains, which are found more frequently in integral outer membrane proteins. May act in both early periplasmic and late outer membrane-associated steps of protein maturation.</text>
</comment>
<keyword evidence="1 7" id="KW-0732">Signal</keyword>
<dbReference type="KEGG" id="lug:FPZ22_10400"/>
<evidence type="ECO:0000256" key="2">
    <source>
        <dbReference type="ARBA" id="ARBA00022737"/>
    </source>
</evidence>
<evidence type="ECO:0000256" key="1">
    <source>
        <dbReference type="ARBA" id="ARBA00022729"/>
    </source>
</evidence>
<protein>
    <recommendedName>
        <fullName evidence="7">Chaperone SurA</fullName>
    </recommendedName>
    <alternativeName>
        <fullName evidence="7">Peptidyl-prolyl cis-trans isomerase SurA</fullName>
        <shortName evidence="7">PPIase SurA</shortName>
        <ecNumber evidence="7">5.2.1.8</ecNumber>
    </alternativeName>
    <alternativeName>
        <fullName evidence="7">Rotamase SurA</fullName>
    </alternativeName>
</protein>
<dbReference type="OrthoDB" id="14196at2"/>
<dbReference type="InterPro" id="IPR000297">
    <property type="entry name" value="PPIase_PpiC"/>
</dbReference>
<dbReference type="SUPFAM" id="SSF109998">
    <property type="entry name" value="Triger factor/SurA peptide-binding domain-like"/>
    <property type="match status" value="1"/>
</dbReference>
<dbReference type="Gene3D" id="1.10.4030.10">
    <property type="entry name" value="Porin chaperone SurA, peptide-binding domain"/>
    <property type="match status" value="1"/>
</dbReference>
<gene>
    <name evidence="7" type="primary">surA</name>
    <name evidence="9" type="ORF">FPZ22_10400</name>
</gene>
<dbReference type="PROSITE" id="PS50198">
    <property type="entry name" value="PPIC_PPIASE_2"/>
    <property type="match status" value="2"/>
</dbReference>
<dbReference type="EMBL" id="CP042218">
    <property type="protein sequence ID" value="QDW67243.1"/>
    <property type="molecule type" value="Genomic_DNA"/>
</dbReference>
<dbReference type="GO" id="GO:0006457">
    <property type="term" value="P:protein folding"/>
    <property type="evidence" value="ECO:0007669"/>
    <property type="project" value="UniProtKB-UniRule"/>
</dbReference>
<dbReference type="PANTHER" id="PTHR47637:SF1">
    <property type="entry name" value="CHAPERONE SURA"/>
    <property type="match status" value="1"/>
</dbReference>
<dbReference type="GO" id="GO:0003755">
    <property type="term" value="F:peptidyl-prolyl cis-trans isomerase activity"/>
    <property type="evidence" value="ECO:0007669"/>
    <property type="project" value="UniProtKB-UniRule"/>
</dbReference>
<evidence type="ECO:0000313" key="10">
    <source>
        <dbReference type="Proteomes" id="UP000316584"/>
    </source>
</evidence>
<feature type="chain" id="PRO_5022277406" description="Chaperone SurA" evidence="7">
    <location>
        <begin position="24"/>
        <end position="432"/>
    </location>
</feature>
<name>A0A518N5R9_9GAMM</name>
<sequence precursor="true">MKKPLLSLAFALALVVLAVPAIAQDVQPIDGIAAIVDEDVILQSELERAVRNIVTQYAGRADQLPPGPVLRRQVLERLILVQLQTARAKATGVRVSEEELDAAIAAIARQNNLTPDQLRQQLAMEGVSFGEFRASLGDELAIQRLRQRFAQSTIVVTEGEVDAAMANQAVGSQYRLANILVALPSGATPEQIAVGQEKIDGIKDLLDRGEMDFAAAAVRYSDSPNALEGGDLGWRSADEIPSAFSGIVGSMQPGQVLGPVRGPSGFQLLQLVDIRDAGAAGAQMVTQYNARHILVRGDDQAAKARIDAIRARIDGGEEFTAVARDTSEDSISRDSGGDLGWFAHETFGPQFGDQVVALRDGEVSEPFRTQAGWHIMQRVATRQTDVGTESRRNQVRETIGQRKLEDEWNRFLREMRSEAFIDIRPASGAAGT</sequence>
<dbReference type="InterPro" id="IPR050280">
    <property type="entry name" value="OMP_Chaperone_SurA"/>
</dbReference>
<dbReference type="EC" id="5.2.1.8" evidence="7"/>